<sequence>MVCLLAFGSAVLDECLLKAGLNNENSTLGKTFNIEQ</sequence>
<dbReference type="AlphaFoldDB" id="A0A822DJE0"/>
<gene>
    <name evidence="1" type="ORF">QYT958_LOCUS43516</name>
</gene>
<name>A0A822DJE0_9BILA</name>
<comment type="caution">
    <text evidence="1">The sequence shown here is derived from an EMBL/GenBank/DDBJ whole genome shotgun (WGS) entry which is preliminary data.</text>
</comment>
<evidence type="ECO:0000313" key="2">
    <source>
        <dbReference type="Proteomes" id="UP000663848"/>
    </source>
</evidence>
<reference evidence="1" key="1">
    <citation type="submission" date="2021-02" db="EMBL/GenBank/DDBJ databases">
        <authorList>
            <person name="Nowell W R."/>
        </authorList>
    </citation>
    <scope>NUCLEOTIDE SEQUENCE</scope>
</reference>
<evidence type="ECO:0000313" key="1">
    <source>
        <dbReference type="EMBL" id="CAF5074811.1"/>
    </source>
</evidence>
<feature type="non-terminal residue" evidence="1">
    <location>
        <position position="36"/>
    </location>
</feature>
<dbReference type="EMBL" id="CAJOBR010062131">
    <property type="protein sequence ID" value="CAF5074811.1"/>
    <property type="molecule type" value="Genomic_DNA"/>
</dbReference>
<proteinExistence type="predicted"/>
<accession>A0A822DJE0</accession>
<organism evidence="1 2">
    <name type="scientific">Rotaria socialis</name>
    <dbReference type="NCBI Taxonomy" id="392032"/>
    <lineage>
        <taxon>Eukaryota</taxon>
        <taxon>Metazoa</taxon>
        <taxon>Spiralia</taxon>
        <taxon>Gnathifera</taxon>
        <taxon>Rotifera</taxon>
        <taxon>Eurotatoria</taxon>
        <taxon>Bdelloidea</taxon>
        <taxon>Philodinida</taxon>
        <taxon>Philodinidae</taxon>
        <taxon>Rotaria</taxon>
    </lineage>
</organism>
<dbReference type="Proteomes" id="UP000663848">
    <property type="component" value="Unassembled WGS sequence"/>
</dbReference>
<protein>
    <submittedName>
        <fullName evidence="1">Uncharacterized protein</fullName>
    </submittedName>
</protein>